<evidence type="ECO:0000313" key="3">
    <source>
        <dbReference type="Proteomes" id="UP001595945"/>
    </source>
</evidence>
<dbReference type="GeneID" id="73045100"/>
<feature type="transmembrane region" description="Helical" evidence="1">
    <location>
        <begin position="508"/>
        <end position="529"/>
    </location>
</feature>
<feature type="transmembrane region" description="Helical" evidence="1">
    <location>
        <begin position="467"/>
        <end position="488"/>
    </location>
</feature>
<evidence type="ECO:0000313" key="2">
    <source>
        <dbReference type="EMBL" id="MFC4824219.1"/>
    </source>
</evidence>
<dbReference type="AlphaFoldDB" id="A0ABD5Q117"/>
<keyword evidence="1" id="KW-0472">Membrane</keyword>
<dbReference type="Proteomes" id="UP001595945">
    <property type="component" value="Unassembled WGS sequence"/>
</dbReference>
<gene>
    <name evidence="2" type="ORF">ACFO9K_08080</name>
</gene>
<feature type="transmembrane region" description="Helical" evidence="1">
    <location>
        <begin position="222"/>
        <end position="244"/>
    </location>
</feature>
<feature type="transmembrane region" description="Helical" evidence="1">
    <location>
        <begin position="250"/>
        <end position="274"/>
    </location>
</feature>
<comment type="caution">
    <text evidence="2">The sequence shown here is derived from an EMBL/GenBank/DDBJ whole genome shotgun (WGS) entry which is preliminary data.</text>
</comment>
<keyword evidence="1" id="KW-1133">Transmembrane helix</keyword>
<feature type="transmembrane region" description="Helical" evidence="1">
    <location>
        <begin position="541"/>
        <end position="566"/>
    </location>
</feature>
<keyword evidence="1" id="KW-0812">Transmembrane</keyword>
<protein>
    <submittedName>
        <fullName evidence="2">Type II secretion system protein</fullName>
    </submittedName>
</protein>
<feature type="transmembrane region" description="Helical" evidence="1">
    <location>
        <begin position="297"/>
        <end position="317"/>
    </location>
</feature>
<feature type="transmembrane region" description="Helical" evidence="1">
    <location>
        <begin position="323"/>
        <end position="340"/>
    </location>
</feature>
<sequence>MSTSLRRRTLVELLAGLYPWPVETGDDLRRAVAYLDAGVDAETVVRAGYGTTALVALLGLLTAAVSPGHVCVPIAAGTVALAGGVAHAARRGPIALTTARRTAALGTAPALVARAVLRMRVEPATERAAAFAARGEGRLADSLRGHVRRAAGTPNSGFAAFGATWADWNPPLRRAALLVESAADAPPGEREVTLDRAMDAILDGTRDRMATFAERVRGPTTALYAFGVLLPLALVAVLPAARVAGVPLSIPALVVLYDLLLPAALVGAGSWLLVRRPAAFPPPPVSRDHPDVPDRRWATAAAAAGAGLVAVAATAPFPHWTRWPAVVGGAVGAGLVVRFRPVKLVRDDARAVEANLTDALYLVGRRVSDGAAVESAVEDAAPEVAGRTGEMLAETAGVQRRLRVGVREAFLGEYGALADVPSPQARSVAALLAVAAREGRPAGRAVVSMADHVDDLQRVEREARRELASVTGTLSNTAAVFGPLVGGATVALADGMAAGRLGEPLPNAALGLAVAGYVLLMAAILTALATGLERGFDRALVGYRVGLALLAAVGSFFAGFAGAGFAA</sequence>
<proteinExistence type="predicted"/>
<organism evidence="2 3">
    <name type="scientific">Halorussus aquaticus</name>
    <dbReference type="NCBI Taxonomy" id="2953748"/>
    <lineage>
        <taxon>Archaea</taxon>
        <taxon>Methanobacteriati</taxon>
        <taxon>Methanobacteriota</taxon>
        <taxon>Stenosarchaea group</taxon>
        <taxon>Halobacteria</taxon>
        <taxon>Halobacteriales</taxon>
        <taxon>Haladaptataceae</taxon>
        <taxon>Halorussus</taxon>
    </lineage>
</organism>
<dbReference type="RefSeq" id="WP_254266713.1">
    <property type="nucleotide sequence ID" value="NZ_CP100400.1"/>
</dbReference>
<keyword evidence="3" id="KW-1185">Reference proteome</keyword>
<accession>A0ABD5Q117</accession>
<name>A0ABD5Q117_9EURY</name>
<evidence type="ECO:0000256" key="1">
    <source>
        <dbReference type="SAM" id="Phobius"/>
    </source>
</evidence>
<dbReference type="EMBL" id="JBHSHT010000001">
    <property type="protein sequence ID" value="MFC4824219.1"/>
    <property type="molecule type" value="Genomic_DNA"/>
</dbReference>
<reference evidence="2 3" key="1">
    <citation type="journal article" date="2019" name="Int. J. Syst. Evol. Microbiol.">
        <title>The Global Catalogue of Microorganisms (GCM) 10K type strain sequencing project: providing services to taxonomists for standard genome sequencing and annotation.</title>
        <authorList>
            <consortium name="The Broad Institute Genomics Platform"/>
            <consortium name="The Broad Institute Genome Sequencing Center for Infectious Disease"/>
            <person name="Wu L."/>
            <person name="Ma J."/>
        </authorList>
    </citation>
    <scope>NUCLEOTIDE SEQUENCE [LARGE SCALE GENOMIC DNA]</scope>
    <source>
        <strain evidence="2 3">XZYJ18</strain>
    </source>
</reference>